<dbReference type="InterPro" id="IPR038883">
    <property type="entry name" value="AN11006-like"/>
</dbReference>
<protein>
    <submittedName>
        <fullName evidence="1">Uncharacterized protein</fullName>
    </submittedName>
</protein>
<dbReference type="HOGENOM" id="CLU_953179_0_0_1"/>
<dbReference type="GeneID" id="19178683"/>
<keyword evidence="2" id="KW-1185">Reference proteome</keyword>
<evidence type="ECO:0000313" key="1">
    <source>
        <dbReference type="EMBL" id="EXJ59945.1"/>
    </source>
</evidence>
<reference evidence="1 2" key="1">
    <citation type="submission" date="2013-03" db="EMBL/GenBank/DDBJ databases">
        <title>The Genome Sequence of Cladophialophora yegresii CBS 114405.</title>
        <authorList>
            <consortium name="The Broad Institute Genomics Platform"/>
            <person name="Cuomo C."/>
            <person name="de Hoog S."/>
            <person name="Gorbushina A."/>
            <person name="Walker B."/>
            <person name="Young S.K."/>
            <person name="Zeng Q."/>
            <person name="Gargeya S."/>
            <person name="Fitzgerald M."/>
            <person name="Haas B."/>
            <person name="Abouelleil A."/>
            <person name="Allen A.W."/>
            <person name="Alvarado L."/>
            <person name="Arachchi H.M."/>
            <person name="Berlin A.M."/>
            <person name="Chapman S.B."/>
            <person name="Gainer-Dewar J."/>
            <person name="Goldberg J."/>
            <person name="Griggs A."/>
            <person name="Gujja S."/>
            <person name="Hansen M."/>
            <person name="Howarth C."/>
            <person name="Imamovic A."/>
            <person name="Ireland A."/>
            <person name="Larimer J."/>
            <person name="McCowan C."/>
            <person name="Murphy C."/>
            <person name="Pearson M."/>
            <person name="Poon T.W."/>
            <person name="Priest M."/>
            <person name="Roberts A."/>
            <person name="Saif S."/>
            <person name="Shea T."/>
            <person name="Sisk P."/>
            <person name="Sykes S."/>
            <person name="Wortman J."/>
            <person name="Nusbaum C."/>
            <person name="Birren B."/>
        </authorList>
    </citation>
    <scope>NUCLEOTIDE SEQUENCE [LARGE SCALE GENOMIC DNA]</scope>
    <source>
        <strain evidence="1 2">CBS 114405</strain>
    </source>
</reference>
<dbReference type="Proteomes" id="UP000019473">
    <property type="component" value="Unassembled WGS sequence"/>
</dbReference>
<gene>
    <name evidence="1" type="ORF">A1O7_04093</name>
</gene>
<dbReference type="EMBL" id="AMGW01000003">
    <property type="protein sequence ID" value="EXJ59945.1"/>
    <property type="molecule type" value="Genomic_DNA"/>
</dbReference>
<dbReference type="PANTHER" id="PTHR42085">
    <property type="entry name" value="F-BOX DOMAIN-CONTAINING PROTEIN"/>
    <property type="match status" value="1"/>
</dbReference>
<comment type="caution">
    <text evidence="1">The sequence shown here is derived from an EMBL/GenBank/DDBJ whole genome shotgun (WGS) entry which is preliminary data.</text>
</comment>
<proteinExistence type="predicted"/>
<dbReference type="AlphaFoldDB" id="W9W4M8"/>
<dbReference type="RefSeq" id="XP_007756298.1">
    <property type="nucleotide sequence ID" value="XM_007758108.1"/>
</dbReference>
<evidence type="ECO:0000313" key="2">
    <source>
        <dbReference type="Proteomes" id="UP000019473"/>
    </source>
</evidence>
<organism evidence="1 2">
    <name type="scientific">Cladophialophora yegresii CBS 114405</name>
    <dbReference type="NCBI Taxonomy" id="1182544"/>
    <lineage>
        <taxon>Eukaryota</taxon>
        <taxon>Fungi</taxon>
        <taxon>Dikarya</taxon>
        <taxon>Ascomycota</taxon>
        <taxon>Pezizomycotina</taxon>
        <taxon>Eurotiomycetes</taxon>
        <taxon>Chaetothyriomycetidae</taxon>
        <taxon>Chaetothyriales</taxon>
        <taxon>Herpotrichiellaceae</taxon>
        <taxon>Cladophialophora</taxon>
    </lineage>
</organism>
<name>W9W4M8_9EURO</name>
<sequence length="292" mass="32515">MVSFLDFPFELRQQIYDLVLSTQQLKVQHIKDPAWADAEKPAGAPGLLLVNKAVYKEAAASFYSRAVLNIAHLRPPAYMFDSPSRNGLKHNLAIGLDALFAACQHHLQRIKMARVFSGQHDAINAEAYEALLHWLADNTAVREIYLSRRLTTRLRSARTNVDGLRSVHNAALDLSLLRTVHVYRPGARSAWEVTRMGEIKRALRGASLPILQAYILEAGGQCDALLDPRWDLRRSSTAEEVDALHDISAWLDSLLAADVVAQKAEQGHAQGGAWSGLYQVCFVFGRRQPDDV</sequence>
<dbReference type="PANTHER" id="PTHR42085:SF2">
    <property type="entry name" value="F-BOX DOMAIN-CONTAINING PROTEIN"/>
    <property type="match status" value="1"/>
</dbReference>
<accession>W9W4M8</accession>
<dbReference type="OrthoDB" id="62952at2759"/>
<dbReference type="VEuPathDB" id="FungiDB:A1O7_04093"/>